<reference evidence="2 3" key="1">
    <citation type="submission" date="2016-11" db="EMBL/GenBank/DDBJ databases">
        <title>complete genome sequence of Bifidobacterium choerinum strain FMB-1.</title>
        <authorList>
            <person name="Park C.-S."/>
            <person name="Jung D.-H."/>
            <person name="Choi D.-S."/>
        </authorList>
    </citation>
    <scope>NUCLEOTIDE SEQUENCE [LARGE SCALE GENOMIC DNA]</scope>
    <source>
        <strain evidence="2 3">FMB-1</strain>
    </source>
</reference>
<gene>
    <name evidence="2" type="ORF">BcFMB_00050</name>
</gene>
<dbReference type="InterPro" id="IPR041657">
    <property type="entry name" value="HTH_17"/>
</dbReference>
<dbReference type="AlphaFoldDB" id="A0A2D3D3D0"/>
<dbReference type="EMBL" id="CP018044">
    <property type="protein sequence ID" value="ATU19595.1"/>
    <property type="molecule type" value="Genomic_DNA"/>
</dbReference>
<feature type="domain" description="Helix-turn-helix" evidence="1">
    <location>
        <begin position="23"/>
        <end position="69"/>
    </location>
</feature>
<name>A0A2D3D3D0_9BIFI</name>
<accession>A0A2D3D3D0</accession>
<dbReference type="KEGG" id="bcho:BcFMB_00050"/>
<protein>
    <recommendedName>
        <fullName evidence="1">Helix-turn-helix domain-containing protein</fullName>
    </recommendedName>
</protein>
<organism evidence="2 3">
    <name type="scientific">Bifidobacterium choerinum</name>
    <dbReference type="NCBI Taxonomy" id="35760"/>
    <lineage>
        <taxon>Bacteria</taxon>
        <taxon>Bacillati</taxon>
        <taxon>Actinomycetota</taxon>
        <taxon>Actinomycetes</taxon>
        <taxon>Bifidobacteriales</taxon>
        <taxon>Bifidobacteriaceae</taxon>
        <taxon>Bifidobacterium</taxon>
    </lineage>
</organism>
<dbReference type="Pfam" id="PF12728">
    <property type="entry name" value="HTH_17"/>
    <property type="match status" value="1"/>
</dbReference>
<evidence type="ECO:0000313" key="2">
    <source>
        <dbReference type="EMBL" id="ATU19595.1"/>
    </source>
</evidence>
<evidence type="ECO:0000313" key="3">
    <source>
        <dbReference type="Proteomes" id="UP000229907"/>
    </source>
</evidence>
<proteinExistence type="predicted"/>
<sequence>MSVATDIPQVTTYMCEPVAVRMRDACQLLGVCDEAYVRRLARAGKIRSRKLPGTKTVLYSVQSIHEYMGDRT</sequence>
<evidence type="ECO:0000259" key="1">
    <source>
        <dbReference type="Pfam" id="PF12728"/>
    </source>
</evidence>
<dbReference type="Proteomes" id="UP000229907">
    <property type="component" value="Chromosome"/>
</dbReference>
<dbReference type="RefSeq" id="WP_099720682.1">
    <property type="nucleotide sequence ID" value="NZ_CP018044.1"/>
</dbReference>